<dbReference type="GO" id="GO:0004088">
    <property type="term" value="F:carbamoyl-phosphate synthase (glutamine-hydrolyzing) activity"/>
    <property type="evidence" value="ECO:0007669"/>
    <property type="project" value="TreeGrafter"/>
</dbReference>
<evidence type="ECO:0000256" key="2">
    <source>
        <dbReference type="ARBA" id="ARBA00022741"/>
    </source>
</evidence>
<keyword evidence="3" id="KW-0067">ATP-binding</keyword>
<dbReference type="GO" id="GO:0005524">
    <property type="term" value="F:ATP binding"/>
    <property type="evidence" value="ECO:0007669"/>
    <property type="project" value="UniProtKB-KW"/>
</dbReference>
<reference evidence="7 8" key="1">
    <citation type="journal article" date="2015" name="Genome Biol. Evol.">
        <title>Phylogenomic analyses indicate that early fungi evolved digesting cell walls of algal ancestors of land plants.</title>
        <authorList>
            <person name="Chang Y."/>
            <person name="Wang S."/>
            <person name="Sekimoto S."/>
            <person name="Aerts A.L."/>
            <person name="Choi C."/>
            <person name="Clum A."/>
            <person name="LaButti K.M."/>
            <person name="Lindquist E.A."/>
            <person name="Yee Ngan C."/>
            <person name="Ohm R.A."/>
            <person name="Salamov A.A."/>
            <person name="Grigoriev I.V."/>
            <person name="Spatafora J.W."/>
            <person name="Berbee M.L."/>
        </authorList>
    </citation>
    <scope>NUCLEOTIDE SEQUENCE [LARGE SCALE GENOMIC DNA]</scope>
    <source>
        <strain evidence="7 8">NRRL 28638</strain>
    </source>
</reference>
<dbReference type="GO" id="GO:0006541">
    <property type="term" value="P:glutamine metabolic process"/>
    <property type="evidence" value="ECO:0007669"/>
    <property type="project" value="TreeGrafter"/>
</dbReference>
<dbReference type="SUPFAM" id="SSF56059">
    <property type="entry name" value="Glutathione synthetase ATP-binding domain-like"/>
    <property type="match status" value="1"/>
</dbReference>
<proteinExistence type="predicted"/>
<evidence type="ECO:0000313" key="7">
    <source>
        <dbReference type="EMBL" id="KXN70113.1"/>
    </source>
</evidence>
<dbReference type="Proteomes" id="UP000070444">
    <property type="component" value="Unassembled WGS sequence"/>
</dbReference>
<organism evidence="7 8">
    <name type="scientific">Conidiobolus coronatus (strain ATCC 28846 / CBS 209.66 / NRRL 28638)</name>
    <name type="common">Delacroixia coronata</name>
    <dbReference type="NCBI Taxonomy" id="796925"/>
    <lineage>
        <taxon>Eukaryota</taxon>
        <taxon>Fungi</taxon>
        <taxon>Fungi incertae sedis</taxon>
        <taxon>Zoopagomycota</taxon>
        <taxon>Entomophthoromycotina</taxon>
        <taxon>Entomophthoromycetes</taxon>
        <taxon>Entomophthorales</taxon>
        <taxon>Ancylistaceae</taxon>
        <taxon>Conidiobolus</taxon>
    </lineage>
</organism>
<evidence type="ECO:0000256" key="1">
    <source>
        <dbReference type="ARBA" id="ARBA00022598"/>
    </source>
</evidence>
<evidence type="ECO:0000259" key="6">
    <source>
        <dbReference type="PROSITE" id="PS00866"/>
    </source>
</evidence>
<dbReference type="SUPFAM" id="SSF52440">
    <property type="entry name" value="PreATP-grasp domain"/>
    <property type="match status" value="1"/>
</dbReference>
<evidence type="ECO:0000256" key="5">
    <source>
        <dbReference type="ARBA" id="ARBA00044318"/>
    </source>
</evidence>
<dbReference type="AlphaFoldDB" id="A0A137P532"/>
<dbReference type="PANTHER" id="PTHR11405:SF53">
    <property type="entry name" value="CARBAMOYL-PHOSPHATE SYNTHASE [AMMONIA], MITOCHONDRIAL"/>
    <property type="match status" value="1"/>
</dbReference>
<dbReference type="InterPro" id="IPR005479">
    <property type="entry name" value="CPAse_ATP-bd"/>
</dbReference>
<evidence type="ECO:0000313" key="8">
    <source>
        <dbReference type="Proteomes" id="UP000070444"/>
    </source>
</evidence>
<dbReference type="InterPro" id="IPR058047">
    <property type="entry name" value="CPSase_preATP-grasp"/>
</dbReference>
<dbReference type="GO" id="GO:0005737">
    <property type="term" value="C:cytoplasm"/>
    <property type="evidence" value="ECO:0007669"/>
    <property type="project" value="TreeGrafter"/>
</dbReference>
<dbReference type="OrthoDB" id="1924069at2759"/>
<dbReference type="PANTHER" id="PTHR11405">
    <property type="entry name" value="CARBAMOYLTRANSFERASE FAMILY MEMBER"/>
    <property type="match status" value="1"/>
</dbReference>
<evidence type="ECO:0000256" key="3">
    <source>
        <dbReference type="ARBA" id="ARBA00022840"/>
    </source>
</evidence>
<dbReference type="InterPro" id="IPR016185">
    <property type="entry name" value="PreATP-grasp_dom_sf"/>
</dbReference>
<dbReference type="Gene3D" id="3.40.50.20">
    <property type="match status" value="1"/>
</dbReference>
<keyword evidence="2" id="KW-0547">Nucleotide-binding</keyword>
<sequence length="236" mass="27577">MGHRTAILNYNPETVSTDFDECDRLCFDELSLERVLDIYERGQPFKLANQVWYPVLVRPSYALSGAAMHYKLDTSSKFLTMIFNARSTSSWNRRITKLMNIKVEDREILVSENNNSDEDNPLYFSMITDDMWEGRLDIENLRIDRKFINLLDEAKDINNFKNKLSQYHVDAYMNTFLLVLDMNFYPLSVRPQCELSVRIGLNSENFTSIPDLLIKPKKSTMFIRVGILFLNISINT</sequence>
<protein>
    <recommendedName>
        <fullName evidence="5">Ammonium-dependent carbamoyl phosphate synthetase</fullName>
    </recommendedName>
    <alternativeName>
        <fullName evidence="4">Arginine-specific carbamoyl phosphate synthetase, ammonia chain</fullName>
    </alternativeName>
</protein>
<dbReference type="Pfam" id="PF25596">
    <property type="entry name" value="CPSase_L_D1"/>
    <property type="match status" value="1"/>
</dbReference>
<gene>
    <name evidence="7" type="ORF">CONCODRAFT_7349</name>
</gene>
<dbReference type="PROSITE" id="PS00866">
    <property type="entry name" value="CPSASE_1"/>
    <property type="match status" value="1"/>
</dbReference>
<feature type="domain" description="Carbamoyl phosphate synthase ATP-binding" evidence="6">
    <location>
        <begin position="53"/>
        <end position="67"/>
    </location>
</feature>
<dbReference type="STRING" id="796925.A0A137P532"/>
<name>A0A137P532_CONC2</name>
<keyword evidence="1" id="KW-0436">Ligase</keyword>
<evidence type="ECO:0000256" key="4">
    <source>
        <dbReference type="ARBA" id="ARBA00044249"/>
    </source>
</evidence>
<accession>A0A137P532</accession>
<dbReference type="EMBL" id="KQ964512">
    <property type="protein sequence ID" value="KXN70113.1"/>
    <property type="molecule type" value="Genomic_DNA"/>
</dbReference>
<keyword evidence="8" id="KW-1185">Reference proteome</keyword>